<dbReference type="EMBL" id="BTSX01000002">
    <property type="protein sequence ID" value="GMS85763.1"/>
    <property type="molecule type" value="Genomic_DNA"/>
</dbReference>
<evidence type="ECO:0000256" key="1">
    <source>
        <dbReference type="SAM" id="Phobius"/>
    </source>
</evidence>
<accession>A0AAV5SUK3</accession>
<keyword evidence="1" id="KW-0812">Transmembrane</keyword>
<sequence>MDAVTLITRAHRIAVGEKDHEELYNKMDMKFDNGKPPTVFALDKPLTPEAVTAVIFALLILILVVGAAVVKCCCDGECRPAAEAAADPAHSPMLKQ</sequence>
<name>A0AAV5SUK3_9BILA</name>
<keyword evidence="3" id="KW-1185">Reference proteome</keyword>
<evidence type="ECO:0000313" key="3">
    <source>
        <dbReference type="Proteomes" id="UP001432027"/>
    </source>
</evidence>
<gene>
    <name evidence="2" type="ORF">PENTCL1PPCAC_7938</name>
</gene>
<keyword evidence="1" id="KW-1133">Transmembrane helix</keyword>
<reference evidence="2" key="1">
    <citation type="submission" date="2023-10" db="EMBL/GenBank/DDBJ databases">
        <title>Genome assembly of Pristionchus species.</title>
        <authorList>
            <person name="Yoshida K."/>
            <person name="Sommer R.J."/>
        </authorList>
    </citation>
    <scope>NUCLEOTIDE SEQUENCE</scope>
    <source>
        <strain evidence="2">RS0144</strain>
    </source>
</reference>
<keyword evidence="1" id="KW-0472">Membrane</keyword>
<dbReference type="Proteomes" id="UP001432027">
    <property type="component" value="Unassembled WGS sequence"/>
</dbReference>
<proteinExistence type="predicted"/>
<dbReference type="AlphaFoldDB" id="A0AAV5SUK3"/>
<comment type="caution">
    <text evidence="2">The sequence shown here is derived from an EMBL/GenBank/DDBJ whole genome shotgun (WGS) entry which is preliminary data.</text>
</comment>
<evidence type="ECO:0000313" key="2">
    <source>
        <dbReference type="EMBL" id="GMS85763.1"/>
    </source>
</evidence>
<protein>
    <submittedName>
        <fullName evidence="2">Uncharacterized protein</fullName>
    </submittedName>
</protein>
<feature type="transmembrane region" description="Helical" evidence="1">
    <location>
        <begin position="50"/>
        <end position="70"/>
    </location>
</feature>
<organism evidence="2 3">
    <name type="scientific">Pristionchus entomophagus</name>
    <dbReference type="NCBI Taxonomy" id="358040"/>
    <lineage>
        <taxon>Eukaryota</taxon>
        <taxon>Metazoa</taxon>
        <taxon>Ecdysozoa</taxon>
        <taxon>Nematoda</taxon>
        <taxon>Chromadorea</taxon>
        <taxon>Rhabditida</taxon>
        <taxon>Rhabditina</taxon>
        <taxon>Diplogasteromorpha</taxon>
        <taxon>Diplogasteroidea</taxon>
        <taxon>Neodiplogasteridae</taxon>
        <taxon>Pristionchus</taxon>
    </lineage>
</organism>